<dbReference type="PROSITE" id="PS50234">
    <property type="entry name" value="VWFA"/>
    <property type="match status" value="1"/>
</dbReference>
<evidence type="ECO:0000256" key="3">
    <source>
        <dbReference type="ARBA" id="ARBA00023143"/>
    </source>
</evidence>
<dbReference type="InterPro" id="IPR001492">
    <property type="entry name" value="Flagellin"/>
</dbReference>
<dbReference type="GO" id="GO:0005576">
    <property type="term" value="C:extracellular region"/>
    <property type="evidence" value="ECO:0007669"/>
    <property type="project" value="UniProtKB-SubCell"/>
</dbReference>
<gene>
    <name evidence="6" type="ORF">LL038_02470</name>
</gene>
<accession>A0AA47I656</accession>
<comment type="similarity">
    <text evidence="1 4">Belongs to the bacterial flagellin family.</text>
</comment>
<comment type="subcellular location">
    <subcellularLocation>
        <location evidence="4">Secreted</location>
    </subcellularLocation>
    <subcellularLocation>
        <location evidence="4">Bacterial flagellum</location>
    </subcellularLocation>
</comment>
<dbReference type="InterPro" id="IPR046358">
    <property type="entry name" value="Flagellin_C"/>
</dbReference>
<dbReference type="InterPro" id="IPR001029">
    <property type="entry name" value="Flagellin_N"/>
</dbReference>
<dbReference type="GO" id="GO:0009288">
    <property type="term" value="C:bacterial-type flagellum"/>
    <property type="evidence" value="ECO:0007669"/>
    <property type="project" value="UniProtKB-SubCell"/>
</dbReference>
<dbReference type="Pfam" id="PF00092">
    <property type="entry name" value="VWA"/>
    <property type="match status" value="1"/>
</dbReference>
<evidence type="ECO:0000259" key="5">
    <source>
        <dbReference type="PROSITE" id="PS50234"/>
    </source>
</evidence>
<dbReference type="Pfam" id="PF00700">
    <property type="entry name" value="Flagellin_C"/>
    <property type="match status" value="1"/>
</dbReference>
<dbReference type="PANTHER" id="PTHR42792">
    <property type="entry name" value="FLAGELLIN"/>
    <property type="match status" value="1"/>
</dbReference>
<dbReference type="InterPro" id="IPR002035">
    <property type="entry name" value="VWF_A"/>
</dbReference>
<evidence type="ECO:0000313" key="7">
    <source>
        <dbReference type="Proteomes" id="UP001164733"/>
    </source>
</evidence>
<dbReference type="CDD" id="cd00198">
    <property type="entry name" value="vWFA"/>
    <property type="match status" value="1"/>
</dbReference>
<reference evidence="6" key="1">
    <citation type="submission" date="2021-11" db="EMBL/GenBank/DDBJ databases">
        <title>Clostridia strains as spoilage organisms.</title>
        <authorList>
            <person name="Wambui J."/>
            <person name="Stevens M.J.A."/>
            <person name="Stephan R."/>
        </authorList>
    </citation>
    <scope>NUCLEOTIDE SEQUENCE</scope>
    <source>
        <strain evidence="6">CF009</strain>
    </source>
</reference>
<dbReference type="EMBL" id="CP086239">
    <property type="protein sequence ID" value="WAG61132.1"/>
    <property type="molecule type" value="Genomic_DNA"/>
</dbReference>
<dbReference type="GO" id="GO:0005198">
    <property type="term" value="F:structural molecule activity"/>
    <property type="evidence" value="ECO:0007669"/>
    <property type="project" value="UniProtKB-UniRule"/>
</dbReference>
<organism evidence="6 7">
    <name type="scientific">Clostridium estertheticum</name>
    <dbReference type="NCBI Taxonomy" id="238834"/>
    <lineage>
        <taxon>Bacteria</taxon>
        <taxon>Bacillati</taxon>
        <taxon>Bacillota</taxon>
        <taxon>Clostridia</taxon>
        <taxon>Eubacteriales</taxon>
        <taxon>Clostridiaceae</taxon>
        <taxon>Clostridium</taxon>
    </lineage>
</organism>
<dbReference type="SMART" id="SM00327">
    <property type="entry name" value="VWA"/>
    <property type="match status" value="1"/>
</dbReference>
<dbReference type="RefSeq" id="WP_216122242.1">
    <property type="nucleotide sequence ID" value="NZ_CP086239.1"/>
</dbReference>
<dbReference type="PANTHER" id="PTHR42792:SF2">
    <property type="entry name" value="FLAGELLIN"/>
    <property type="match status" value="1"/>
</dbReference>
<evidence type="ECO:0000256" key="1">
    <source>
        <dbReference type="ARBA" id="ARBA00005709"/>
    </source>
</evidence>
<protein>
    <recommendedName>
        <fullName evidence="2 4">Flagellin</fullName>
    </recommendedName>
</protein>
<evidence type="ECO:0000256" key="4">
    <source>
        <dbReference type="RuleBase" id="RU362073"/>
    </source>
</evidence>
<dbReference type="Proteomes" id="UP001164733">
    <property type="component" value="Chromosome"/>
</dbReference>
<dbReference type="Pfam" id="PF00669">
    <property type="entry name" value="Flagellin_N"/>
    <property type="match status" value="1"/>
</dbReference>
<comment type="function">
    <text evidence="4">Flagellin is the subunit protein which polymerizes to form the filaments of bacterial flagella.</text>
</comment>
<keyword evidence="3 4" id="KW-0975">Bacterial flagellum</keyword>
<feature type="domain" description="VWFA" evidence="5">
    <location>
        <begin position="157"/>
        <end position="347"/>
    </location>
</feature>
<sequence length="496" mass="53558">MIINHNINALTAYNKSNAAGKAKSSAMEKLSSGLRINSAADDAAGSAIDQKMKAQIRGLEQASRNIQDGVSLVQTAEAGLGSIQNPNLLRMRELIIQALNGTLNQDDRMKIQNELESVKSSINDIANNTEFNKIKVLTVPIQDTEDTTQPTPSTKLDIVFMVDNSGSMAGNINTVKSGIEGFVAGLNGVADTKVAIVNLCARNPYNIKDFESNPIQIANNLNGLSAAQVTAPYEIIQNAIPGGTIGSDLSYRQDSKKIFIIFTDTNNESSISTETDAKNAVEGSNISIGLDSDDIQTYVFGMGGSFPDDAFNEIADYTGGKIYHPSSSTDISDKLKNDLTLDIKNSIPSSTPTQQQDEMSTLELQVGANSKQQFKVQLFDARTINLGIDDVTVNTIEEGKNSLEKVDKAIQTVSAERGKFGSYQNALEHVYNNVGNYGYNLTGADSRISDADMAKEVMEMTKSSIIQQSAEAMLKQSDEMQKSVINLMSKWQGSAQ</sequence>
<evidence type="ECO:0000313" key="6">
    <source>
        <dbReference type="EMBL" id="WAG61132.1"/>
    </source>
</evidence>
<evidence type="ECO:0000256" key="2">
    <source>
        <dbReference type="ARBA" id="ARBA00020110"/>
    </source>
</evidence>
<keyword evidence="4" id="KW-0964">Secreted</keyword>
<name>A0AA47I656_9CLOT</name>
<dbReference type="AlphaFoldDB" id="A0AA47I656"/>
<proteinExistence type="inferred from homology"/>